<dbReference type="SUPFAM" id="SSF101898">
    <property type="entry name" value="NHL repeat"/>
    <property type="match status" value="1"/>
</dbReference>
<dbReference type="PROSITE" id="PS51125">
    <property type="entry name" value="NHL"/>
    <property type="match status" value="2"/>
</dbReference>
<sequence length="242" mass="26273">EAAGVAVNNSDLVYVYNRGEHPIIVFDSKGNFKTAWGKGTSVNPHGVAIDLDNNVYCVDAGDHTLKKFTSEGNLLLTIGTPGKSSGRMSGLPFSHPTHAAISPVNGNIFISDGYSNAAVHKFSPNGKHLLSWGRSGTDPGEFNTVHNISIDDQDWVYIADRENHRVQVFDSNGKYQSQWVNLAMASCIVMQSKPEKLFYVGEFFAGIRENPGGLGNWTGKRLGPRISVLNQTGNIIARIGNL</sequence>
<keyword evidence="1" id="KW-0732">Signal</keyword>
<dbReference type="PANTHER" id="PTHR10680:SF38">
    <property type="entry name" value="BLL1368 PROTEIN"/>
    <property type="match status" value="1"/>
</dbReference>
<feature type="non-terminal residue" evidence="4">
    <location>
        <position position="242"/>
    </location>
</feature>
<evidence type="ECO:0000256" key="3">
    <source>
        <dbReference type="ARBA" id="ARBA00023180"/>
    </source>
</evidence>
<proteinExistence type="predicted"/>
<dbReference type="InterPro" id="IPR011042">
    <property type="entry name" value="6-blade_b-propeller_TolB-like"/>
</dbReference>
<dbReference type="EMBL" id="UINC01206491">
    <property type="protein sequence ID" value="SVE28143.1"/>
    <property type="molecule type" value="Genomic_DNA"/>
</dbReference>
<protein>
    <recommendedName>
        <fullName evidence="5">Peptidylamidoglycolate lyase</fullName>
    </recommendedName>
</protein>
<dbReference type="CDD" id="cd14958">
    <property type="entry name" value="NHL_PAL_like"/>
    <property type="match status" value="1"/>
</dbReference>
<evidence type="ECO:0000256" key="1">
    <source>
        <dbReference type="ARBA" id="ARBA00022729"/>
    </source>
</evidence>
<dbReference type="InterPro" id="IPR001258">
    <property type="entry name" value="NHL_repeat"/>
</dbReference>
<organism evidence="4">
    <name type="scientific">marine metagenome</name>
    <dbReference type="NCBI Taxonomy" id="408172"/>
    <lineage>
        <taxon>unclassified sequences</taxon>
        <taxon>metagenomes</taxon>
        <taxon>ecological metagenomes</taxon>
    </lineage>
</organism>
<accession>A0A383C7V4</accession>
<gene>
    <name evidence="4" type="ORF">METZ01_LOCUS480997</name>
</gene>
<feature type="non-terminal residue" evidence="4">
    <location>
        <position position="1"/>
    </location>
</feature>
<evidence type="ECO:0008006" key="5">
    <source>
        <dbReference type="Google" id="ProtNLM"/>
    </source>
</evidence>
<keyword evidence="2" id="KW-0677">Repeat</keyword>
<evidence type="ECO:0000313" key="4">
    <source>
        <dbReference type="EMBL" id="SVE28143.1"/>
    </source>
</evidence>
<name>A0A383C7V4_9ZZZZ</name>
<keyword evidence="3" id="KW-0325">Glycoprotein</keyword>
<dbReference type="Gene3D" id="2.120.10.30">
    <property type="entry name" value="TolB, C-terminal domain"/>
    <property type="match status" value="1"/>
</dbReference>
<dbReference type="PANTHER" id="PTHR10680">
    <property type="entry name" value="PEPTIDYL-GLYCINE ALPHA-AMIDATING MONOOXYGENASE"/>
    <property type="match status" value="1"/>
</dbReference>
<reference evidence="4" key="1">
    <citation type="submission" date="2018-05" db="EMBL/GenBank/DDBJ databases">
        <authorList>
            <person name="Lanie J.A."/>
            <person name="Ng W.-L."/>
            <person name="Kazmierczak K.M."/>
            <person name="Andrzejewski T.M."/>
            <person name="Davidsen T.M."/>
            <person name="Wayne K.J."/>
            <person name="Tettelin H."/>
            <person name="Glass J.I."/>
            <person name="Rusch D."/>
            <person name="Podicherti R."/>
            <person name="Tsui H.-C.T."/>
            <person name="Winkler M.E."/>
        </authorList>
    </citation>
    <scope>NUCLEOTIDE SEQUENCE</scope>
</reference>
<evidence type="ECO:0000256" key="2">
    <source>
        <dbReference type="ARBA" id="ARBA00022737"/>
    </source>
</evidence>
<dbReference type="AlphaFoldDB" id="A0A383C7V4"/>
<dbReference type="Pfam" id="PF17170">
    <property type="entry name" value="DUF5128"/>
    <property type="match status" value="1"/>
</dbReference>